<evidence type="ECO:0000313" key="4">
    <source>
        <dbReference type="Proteomes" id="UP000550707"/>
    </source>
</evidence>
<dbReference type="GO" id="GO:0005230">
    <property type="term" value="F:extracellular ligand-gated monoatomic ion channel activity"/>
    <property type="evidence" value="ECO:0007669"/>
    <property type="project" value="InterPro"/>
</dbReference>
<comment type="caution">
    <text evidence="3">The sequence shown here is derived from an EMBL/GenBank/DDBJ whole genome shotgun (WGS) entry which is preliminary data.</text>
</comment>
<feature type="chain" id="PRO_5029592848" evidence="2">
    <location>
        <begin position="18"/>
        <end position="120"/>
    </location>
</feature>
<dbReference type="EMBL" id="JACASF010000002">
    <property type="protein sequence ID" value="KAF6492452.1"/>
    <property type="molecule type" value="Genomic_DNA"/>
</dbReference>
<dbReference type="Proteomes" id="UP000550707">
    <property type="component" value="Unassembled WGS sequence"/>
</dbReference>
<protein>
    <submittedName>
        <fullName evidence="3">Uncharacterized protein</fullName>
    </submittedName>
</protein>
<evidence type="ECO:0000256" key="2">
    <source>
        <dbReference type="SAM" id="SignalP"/>
    </source>
</evidence>
<keyword evidence="2" id="KW-0732">Signal</keyword>
<gene>
    <name evidence="3" type="ORF">HJG59_009654</name>
</gene>
<feature type="signal peptide" evidence="2">
    <location>
        <begin position="1"/>
        <end position="17"/>
    </location>
</feature>
<dbReference type="InParanoid" id="A0A7J8J8H9"/>
<dbReference type="AlphaFoldDB" id="A0A7J8J8H9"/>
<evidence type="ECO:0000256" key="1">
    <source>
        <dbReference type="SAM" id="MobiDB-lite"/>
    </source>
</evidence>
<proteinExistence type="predicted"/>
<organism evidence="3 4">
    <name type="scientific">Molossus molossus</name>
    <name type="common">Pallas' mastiff bat</name>
    <name type="synonym">Vespertilio molossus</name>
    <dbReference type="NCBI Taxonomy" id="27622"/>
    <lineage>
        <taxon>Eukaryota</taxon>
        <taxon>Metazoa</taxon>
        <taxon>Chordata</taxon>
        <taxon>Craniata</taxon>
        <taxon>Vertebrata</taxon>
        <taxon>Euteleostomi</taxon>
        <taxon>Mammalia</taxon>
        <taxon>Eutheria</taxon>
        <taxon>Laurasiatheria</taxon>
        <taxon>Chiroptera</taxon>
        <taxon>Yangochiroptera</taxon>
        <taxon>Molossidae</taxon>
        <taxon>Molossus</taxon>
    </lineage>
</organism>
<name>A0A7J8J8H9_MOLMO</name>
<reference evidence="3 4" key="1">
    <citation type="journal article" date="2020" name="Nature">
        <title>Six reference-quality genomes reveal evolution of bat adaptations.</title>
        <authorList>
            <person name="Jebb D."/>
            <person name="Huang Z."/>
            <person name="Pippel M."/>
            <person name="Hughes G.M."/>
            <person name="Lavrichenko K."/>
            <person name="Devanna P."/>
            <person name="Winkler S."/>
            <person name="Jermiin L.S."/>
            <person name="Skirmuntt E.C."/>
            <person name="Katzourakis A."/>
            <person name="Burkitt-Gray L."/>
            <person name="Ray D.A."/>
            <person name="Sullivan K.A.M."/>
            <person name="Roscito J.G."/>
            <person name="Kirilenko B.M."/>
            <person name="Davalos L.M."/>
            <person name="Corthals A.P."/>
            <person name="Power M.L."/>
            <person name="Jones G."/>
            <person name="Ransome R.D."/>
            <person name="Dechmann D.K.N."/>
            <person name="Locatelli A.G."/>
            <person name="Puechmaille S.J."/>
            <person name="Fedrigo O."/>
            <person name="Jarvis E.D."/>
            <person name="Hiller M."/>
            <person name="Vernes S.C."/>
            <person name="Myers E.W."/>
            <person name="Teeling E.C."/>
        </authorList>
    </citation>
    <scope>NUCLEOTIDE SEQUENCE [LARGE SCALE GENOMIC DNA]</scope>
    <source>
        <strain evidence="3">MMolMol1</strain>
        <tissue evidence="3">Muscle</tissue>
    </source>
</reference>
<keyword evidence="4" id="KW-1185">Reference proteome</keyword>
<evidence type="ECO:0000313" key="3">
    <source>
        <dbReference type="EMBL" id="KAF6492452.1"/>
    </source>
</evidence>
<accession>A0A7J8J8H9</accession>
<dbReference type="SUPFAM" id="SSF63712">
    <property type="entry name" value="Nicotinic receptor ligand binding domain-like"/>
    <property type="match status" value="1"/>
</dbReference>
<dbReference type="GO" id="GO:0016020">
    <property type="term" value="C:membrane"/>
    <property type="evidence" value="ECO:0007669"/>
    <property type="project" value="InterPro"/>
</dbReference>
<dbReference type="InterPro" id="IPR036734">
    <property type="entry name" value="Neur_chan_lig-bd_sf"/>
</dbReference>
<sequence>MLTKVLLILLGMSLIMASRIEGPHVELKKGPSAHHDDVYGPKPQDPKKKLPSEEIKPSAIDIHHKLRKLPAATQILDSILNNYDYKLCPGTGKKPTVVTVELSVNTLGPISILDMVSTEL</sequence>
<feature type="region of interest" description="Disordered" evidence="1">
    <location>
        <begin position="26"/>
        <end position="52"/>
    </location>
</feature>